<comment type="caution">
    <text evidence="2">The sequence shown here is derived from an EMBL/GenBank/DDBJ whole genome shotgun (WGS) entry which is preliminary data.</text>
</comment>
<name>A0ABS9BVL9_9BACT</name>
<reference evidence="2 3" key="1">
    <citation type="submission" date="2022-01" db="EMBL/GenBank/DDBJ databases">
        <title>Mariniradius saccharolyticus sp. nov., isolated from sediment of a river.</title>
        <authorList>
            <person name="Liu H."/>
        </authorList>
    </citation>
    <scope>NUCLEOTIDE SEQUENCE [LARGE SCALE GENOMIC DNA]</scope>
    <source>
        <strain evidence="2 3">RY-2</strain>
    </source>
</reference>
<gene>
    <name evidence="2" type="ORF">L0U89_13460</name>
</gene>
<keyword evidence="1" id="KW-1133">Transmembrane helix</keyword>
<feature type="transmembrane region" description="Helical" evidence="1">
    <location>
        <begin position="16"/>
        <end position="37"/>
    </location>
</feature>
<proteinExistence type="predicted"/>
<accession>A0ABS9BVL9</accession>
<feature type="transmembrane region" description="Helical" evidence="1">
    <location>
        <begin position="103"/>
        <end position="122"/>
    </location>
</feature>
<keyword evidence="3" id="KW-1185">Reference proteome</keyword>
<evidence type="ECO:0000256" key="1">
    <source>
        <dbReference type="SAM" id="Phobius"/>
    </source>
</evidence>
<feature type="transmembrane region" description="Helical" evidence="1">
    <location>
        <begin position="77"/>
        <end position="97"/>
    </location>
</feature>
<keyword evidence="1" id="KW-0812">Transmembrane</keyword>
<feature type="transmembrane region" description="Helical" evidence="1">
    <location>
        <begin position="49"/>
        <end position="70"/>
    </location>
</feature>
<protein>
    <submittedName>
        <fullName evidence="2">Uncharacterized protein</fullName>
    </submittedName>
</protein>
<evidence type="ECO:0000313" key="2">
    <source>
        <dbReference type="EMBL" id="MCF1752073.1"/>
    </source>
</evidence>
<dbReference type="EMBL" id="JAKEVZ010000010">
    <property type="protein sequence ID" value="MCF1752073.1"/>
    <property type="molecule type" value="Genomic_DNA"/>
</dbReference>
<dbReference type="Proteomes" id="UP001201449">
    <property type="component" value="Unassembled WGS sequence"/>
</dbReference>
<sequence length="143" mass="16211">MREALSLWLRKAPRNVFLFDGAGAAVSGMLILGPLRFFSEEIGVSKDSLSMLGFIACLFCLYDLICFVSVKTKKPTLLKVIMLANLSYVLLTMWILFIQRSEVTALGWIYFISEFLVIGFVIKTEMDILKRWTGGKSENREAK</sequence>
<dbReference type="RefSeq" id="WP_234861996.1">
    <property type="nucleotide sequence ID" value="NZ_JAKEVZ010000010.1"/>
</dbReference>
<organism evidence="2 3">
    <name type="scientific">Mariniradius sediminis</name>
    <dbReference type="NCBI Taxonomy" id="2909237"/>
    <lineage>
        <taxon>Bacteria</taxon>
        <taxon>Pseudomonadati</taxon>
        <taxon>Bacteroidota</taxon>
        <taxon>Cytophagia</taxon>
        <taxon>Cytophagales</taxon>
        <taxon>Cyclobacteriaceae</taxon>
        <taxon>Mariniradius</taxon>
    </lineage>
</organism>
<keyword evidence="1" id="KW-0472">Membrane</keyword>
<evidence type="ECO:0000313" key="3">
    <source>
        <dbReference type="Proteomes" id="UP001201449"/>
    </source>
</evidence>